<proteinExistence type="predicted"/>
<accession>A0ACB8U6A7</accession>
<keyword evidence="2" id="KW-1185">Reference proteome</keyword>
<protein>
    <submittedName>
        <fullName evidence="1">Acetyl-CoA synthetase-like protein</fullName>
    </submittedName>
</protein>
<organism evidence="1 2">
    <name type="scientific">Irpex rosettiformis</name>
    <dbReference type="NCBI Taxonomy" id="378272"/>
    <lineage>
        <taxon>Eukaryota</taxon>
        <taxon>Fungi</taxon>
        <taxon>Dikarya</taxon>
        <taxon>Basidiomycota</taxon>
        <taxon>Agaricomycotina</taxon>
        <taxon>Agaricomycetes</taxon>
        <taxon>Polyporales</taxon>
        <taxon>Irpicaceae</taxon>
        <taxon>Irpex</taxon>
    </lineage>
</organism>
<evidence type="ECO:0000313" key="1">
    <source>
        <dbReference type="EMBL" id="KAI0089764.1"/>
    </source>
</evidence>
<evidence type="ECO:0000313" key="2">
    <source>
        <dbReference type="Proteomes" id="UP001055072"/>
    </source>
</evidence>
<sequence length="546" mass="60630">MSLKTHLQVLEESAEKYPTRSVFQIPIPSPGSTEVREWRPIIYSQFKSDVETYAKYWAKVFSADGLPRRSVVGLWLAGLSYPDVVHIYGVARASYIPQLFSLRLPNPDVIYELLYRANALALIHDPSFAEIVLNSPVPTHPAEAVSSDDVGDELLSPLANMAVDEADIIMIFHTSGSTSGSPKLVRCSLKWVDNIVSKSEKVTRPKDPERQDVSVWMGSVCHIGQTFMLIGALQHGSCTIQPSAISFSSSELMYMIAKCSLNRLNQFSTFLSTHLRNSQNNPKLLNMLSGLDEVLYSGLPLGRDEEQWAFNNGIKIRNLFGNTECGAMLLSIGGDGEDSRLLRPIEGTSYDFTSTAPTASSSQSVQTVHINANSDTNLLELVIRSDSGDCPDPSLRHPDGNYHTGDLFLEVKPQSYAFRGRDDDWIKSENALRCDTKAIEDNVLATCADLVESCIVVGNGRPSPVLFIEPKAAIASGRVDKLKRDIIRWTRPFHARRFMHERIVETKFVVVVPKGTLPRTATKGNIRRKAVEEAFKDVLDRIYGVI</sequence>
<dbReference type="EMBL" id="MU274909">
    <property type="protein sequence ID" value="KAI0089764.1"/>
    <property type="molecule type" value="Genomic_DNA"/>
</dbReference>
<name>A0ACB8U6A7_9APHY</name>
<dbReference type="Proteomes" id="UP001055072">
    <property type="component" value="Unassembled WGS sequence"/>
</dbReference>
<comment type="caution">
    <text evidence="1">The sequence shown here is derived from an EMBL/GenBank/DDBJ whole genome shotgun (WGS) entry which is preliminary data.</text>
</comment>
<reference evidence="1" key="1">
    <citation type="journal article" date="2021" name="Environ. Microbiol.">
        <title>Gene family expansions and transcriptome signatures uncover fungal adaptations to wood decay.</title>
        <authorList>
            <person name="Hage H."/>
            <person name="Miyauchi S."/>
            <person name="Viragh M."/>
            <person name="Drula E."/>
            <person name="Min B."/>
            <person name="Chaduli D."/>
            <person name="Navarro D."/>
            <person name="Favel A."/>
            <person name="Norest M."/>
            <person name="Lesage-Meessen L."/>
            <person name="Balint B."/>
            <person name="Merenyi Z."/>
            <person name="de Eugenio L."/>
            <person name="Morin E."/>
            <person name="Martinez A.T."/>
            <person name="Baldrian P."/>
            <person name="Stursova M."/>
            <person name="Martinez M.J."/>
            <person name="Novotny C."/>
            <person name="Magnuson J.K."/>
            <person name="Spatafora J.W."/>
            <person name="Maurice S."/>
            <person name="Pangilinan J."/>
            <person name="Andreopoulos W."/>
            <person name="LaButti K."/>
            <person name="Hundley H."/>
            <person name="Na H."/>
            <person name="Kuo A."/>
            <person name="Barry K."/>
            <person name="Lipzen A."/>
            <person name="Henrissat B."/>
            <person name="Riley R."/>
            <person name="Ahrendt S."/>
            <person name="Nagy L.G."/>
            <person name="Grigoriev I.V."/>
            <person name="Martin F."/>
            <person name="Rosso M.N."/>
        </authorList>
    </citation>
    <scope>NUCLEOTIDE SEQUENCE</scope>
    <source>
        <strain evidence="1">CBS 384.51</strain>
    </source>
</reference>
<gene>
    <name evidence="1" type="ORF">BDY19DRAFT_984758</name>
</gene>